<dbReference type="SMART" id="SM00443">
    <property type="entry name" value="G_patch"/>
    <property type="match status" value="1"/>
</dbReference>
<evidence type="ECO:0000259" key="4">
    <source>
        <dbReference type="PROSITE" id="PS50174"/>
    </source>
</evidence>
<sequence>MPKKRTRQKKYVDVVNILNLNVQDVVKYIHKLHQHIAKQNKKINRLKLKIKKLKFLSQLDAQIAKSSTKLSKDDDETKNQEIASKLTTADSKQQQGKQENVLDFVNEIKAQALVNSFEQAGFIYEPTSGLYYDTKSKFYYNPEYDLYYNGNDGNWYRLNPRTDEFIFHSGTEASAVNKKEETDEDEAIKKILEEGRKPIRALETSKTEEKSERKSRRRDRSTSSSYSSDYSEHRSRRSYKNRSRSRSRKRRSRHRRSRSFNREEGEIATSEESESDSRHQEVVKEKFKRKRKKKKGNEYEEIAKKYPPSLRLMVIESDKMDAGKLFVVTFKGGTLGREGNHDVLIPDVNVSKYHLKFIYNHKKSIYQIIDRSRNGTMLNDIQISLLNQKESDAKDLHHESVLQLAKTKLLCHVHEGLTTCIACEPYGYTKKMPEDLKVVDEPQPSTLSHKEQLKLLQKRYGLETEKYHENPTGTKNKNYEDRAEKRRVKVGSSHHGLKTEQASVNKSISSENKGFKLLSKMGWSEGKSIGKSQEGIKEPVEVKTQQGTSGLGCEVVQPSINFQGNAKKQVIWNKTQERYNNISKPEGNIFGDDEDI</sequence>
<feature type="compositionally biased region" description="Basic and acidic residues" evidence="2">
    <location>
        <begin position="203"/>
        <end position="212"/>
    </location>
</feature>
<proteinExistence type="predicted"/>
<dbReference type="GO" id="GO:0003676">
    <property type="term" value="F:nucleic acid binding"/>
    <property type="evidence" value="ECO:0007669"/>
    <property type="project" value="InterPro"/>
</dbReference>
<evidence type="ECO:0000313" key="5">
    <source>
        <dbReference type="EMBL" id="CRL00233.1"/>
    </source>
</evidence>
<evidence type="ECO:0000256" key="2">
    <source>
        <dbReference type="SAM" id="MobiDB-lite"/>
    </source>
</evidence>
<name>A0A1J1IP21_9DIPT</name>
<accession>A0A1J1IP21</accession>
<keyword evidence="1" id="KW-0175">Coiled coil</keyword>
<dbReference type="AlphaFoldDB" id="A0A1J1IP21"/>
<dbReference type="Pfam" id="PF01585">
    <property type="entry name" value="G-patch"/>
    <property type="match status" value="1"/>
</dbReference>
<dbReference type="Pfam" id="PF17780">
    <property type="entry name" value="OCRE"/>
    <property type="match status" value="1"/>
</dbReference>
<organism evidence="5 6">
    <name type="scientific">Clunio marinus</name>
    <dbReference type="NCBI Taxonomy" id="568069"/>
    <lineage>
        <taxon>Eukaryota</taxon>
        <taxon>Metazoa</taxon>
        <taxon>Ecdysozoa</taxon>
        <taxon>Arthropoda</taxon>
        <taxon>Hexapoda</taxon>
        <taxon>Insecta</taxon>
        <taxon>Pterygota</taxon>
        <taxon>Neoptera</taxon>
        <taxon>Endopterygota</taxon>
        <taxon>Diptera</taxon>
        <taxon>Nematocera</taxon>
        <taxon>Chironomoidea</taxon>
        <taxon>Chironomidae</taxon>
        <taxon>Clunio</taxon>
    </lineage>
</organism>
<dbReference type="InterPro" id="IPR053027">
    <property type="entry name" value="AGGF1"/>
</dbReference>
<dbReference type="SUPFAM" id="SSF49879">
    <property type="entry name" value="SMAD/FHA domain"/>
    <property type="match status" value="1"/>
</dbReference>
<dbReference type="EMBL" id="CVRI01000054">
    <property type="protein sequence ID" value="CRL00233.1"/>
    <property type="molecule type" value="Genomic_DNA"/>
</dbReference>
<dbReference type="STRING" id="568069.A0A1J1IP21"/>
<feature type="compositionally biased region" description="Basic residues" evidence="2">
    <location>
        <begin position="286"/>
        <end position="295"/>
    </location>
</feature>
<feature type="domain" description="FHA" evidence="3">
    <location>
        <begin position="333"/>
        <end position="383"/>
    </location>
</feature>
<dbReference type="PROSITE" id="PS50174">
    <property type="entry name" value="G_PATCH"/>
    <property type="match status" value="1"/>
</dbReference>
<gene>
    <name evidence="5" type="ORF">CLUMA_CG013506</name>
</gene>
<dbReference type="OrthoDB" id="2538319at2759"/>
<evidence type="ECO:0000313" key="6">
    <source>
        <dbReference type="Proteomes" id="UP000183832"/>
    </source>
</evidence>
<dbReference type="InterPro" id="IPR008984">
    <property type="entry name" value="SMAD_FHA_dom_sf"/>
</dbReference>
<feature type="domain" description="G-patch" evidence="4">
    <location>
        <begin position="510"/>
        <end position="556"/>
    </location>
</feature>
<dbReference type="InterPro" id="IPR000253">
    <property type="entry name" value="FHA_dom"/>
</dbReference>
<reference evidence="5 6" key="1">
    <citation type="submission" date="2015-04" db="EMBL/GenBank/DDBJ databases">
        <authorList>
            <person name="Syromyatnikov M.Y."/>
            <person name="Popov V.N."/>
        </authorList>
    </citation>
    <scope>NUCLEOTIDE SEQUENCE [LARGE SCALE GENOMIC DNA]</scope>
</reference>
<evidence type="ECO:0000259" key="3">
    <source>
        <dbReference type="PROSITE" id="PS50006"/>
    </source>
</evidence>
<dbReference type="Gene3D" id="2.60.200.20">
    <property type="match status" value="1"/>
</dbReference>
<keyword evidence="6" id="KW-1185">Reference proteome</keyword>
<dbReference type="SMART" id="SM00240">
    <property type="entry name" value="FHA"/>
    <property type="match status" value="1"/>
</dbReference>
<dbReference type="PANTHER" id="PTHR23106">
    <property type="entry name" value="ANGIOGENIC FACTOR WITH G PATCH AND FHA DOMAINS 1"/>
    <property type="match status" value="1"/>
</dbReference>
<feature type="compositionally biased region" description="Basic and acidic residues" evidence="2">
    <location>
        <begin position="275"/>
        <end position="285"/>
    </location>
</feature>
<evidence type="ECO:0000256" key="1">
    <source>
        <dbReference type="SAM" id="Coils"/>
    </source>
</evidence>
<protein>
    <submittedName>
        <fullName evidence="5">CLUMA_CG013506, isoform A</fullName>
    </submittedName>
</protein>
<feature type="coiled-coil region" evidence="1">
    <location>
        <begin position="29"/>
        <end position="56"/>
    </location>
</feature>
<dbReference type="Proteomes" id="UP000183832">
    <property type="component" value="Unassembled WGS sequence"/>
</dbReference>
<dbReference type="InterPro" id="IPR000467">
    <property type="entry name" value="G_patch_dom"/>
</dbReference>
<dbReference type="InterPro" id="IPR041591">
    <property type="entry name" value="OCRE"/>
</dbReference>
<feature type="region of interest" description="Disordered" evidence="2">
    <location>
        <begin position="199"/>
        <end position="297"/>
    </location>
</feature>
<dbReference type="PROSITE" id="PS50006">
    <property type="entry name" value="FHA_DOMAIN"/>
    <property type="match status" value="1"/>
</dbReference>
<dbReference type="Pfam" id="PF00498">
    <property type="entry name" value="FHA"/>
    <property type="match status" value="1"/>
</dbReference>
<feature type="compositionally biased region" description="Basic residues" evidence="2">
    <location>
        <begin position="234"/>
        <end position="259"/>
    </location>
</feature>
<dbReference type="PANTHER" id="PTHR23106:SF24">
    <property type="entry name" value="ANGIOGENIC FACTOR WITH G PATCH AND FHA DOMAINS 1"/>
    <property type="match status" value="1"/>
</dbReference>